<name>A0A2M6WA79_9BACT</name>
<organism evidence="2 3">
    <name type="scientific">Candidatus Kuenenbacteria bacterium CG10_big_fil_rev_8_21_14_0_10_36_11</name>
    <dbReference type="NCBI Taxonomy" id="1974618"/>
    <lineage>
        <taxon>Bacteria</taxon>
        <taxon>Candidatus Kueneniibacteriota</taxon>
    </lineage>
</organism>
<accession>A0A2M6WA79</accession>
<dbReference type="Pfam" id="PF00535">
    <property type="entry name" value="Glycos_transf_2"/>
    <property type="match status" value="1"/>
</dbReference>
<dbReference type="Gene3D" id="3.90.550.10">
    <property type="entry name" value="Spore Coat Polysaccharide Biosynthesis Protein SpsA, Chain A"/>
    <property type="match status" value="1"/>
</dbReference>
<dbReference type="Proteomes" id="UP000231464">
    <property type="component" value="Unassembled WGS sequence"/>
</dbReference>
<dbReference type="GO" id="GO:0016740">
    <property type="term" value="F:transferase activity"/>
    <property type="evidence" value="ECO:0007669"/>
    <property type="project" value="UniProtKB-KW"/>
</dbReference>
<gene>
    <name evidence="2" type="ORF">COU23_02460</name>
</gene>
<dbReference type="InterPro" id="IPR029044">
    <property type="entry name" value="Nucleotide-diphossugar_trans"/>
</dbReference>
<proteinExistence type="predicted"/>
<dbReference type="AlphaFoldDB" id="A0A2M6WA79"/>
<dbReference type="PANTHER" id="PTHR48090:SF7">
    <property type="entry name" value="RFBJ PROTEIN"/>
    <property type="match status" value="1"/>
</dbReference>
<protein>
    <submittedName>
        <fullName evidence="2">Glycosyltransferase family 2 protein</fullName>
    </submittedName>
</protein>
<dbReference type="CDD" id="cd04179">
    <property type="entry name" value="DPM_DPG-synthase_like"/>
    <property type="match status" value="1"/>
</dbReference>
<keyword evidence="2" id="KW-0808">Transferase</keyword>
<dbReference type="SUPFAM" id="SSF53448">
    <property type="entry name" value="Nucleotide-diphospho-sugar transferases"/>
    <property type="match status" value="1"/>
</dbReference>
<reference evidence="3" key="1">
    <citation type="submission" date="2017-09" db="EMBL/GenBank/DDBJ databases">
        <title>Depth-based differentiation of microbial function through sediment-hosted aquifers and enrichment of novel symbionts in the deep terrestrial subsurface.</title>
        <authorList>
            <person name="Probst A.J."/>
            <person name="Ladd B."/>
            <person name="Jarett J.K."/>
            <person name="Geller-Mcgrath D.E."/>
            <person name="Sieber C.M.K."/>
            <person name="Emerson J.B."/>
            <person name="Anantharaman K."/>
            <person name="Thomas B.C."/>
            <person name="Malmstrom R."/>
            <person name="Stieglmeier M."/>
            <person name="Klingl A."/>
            <person name="Woyke T."/>
            <person name="Ryan C.M."/>
            <person name="Banfield J.F."/>
        </authorList>
    </citation>
    <scope>NUCLEOTIDE SEQUENCE [LARGE SCALE GENOMIC DNA]</scope>
</reference>
<feature type="domain" description="Glycosyltransferase 2-like" evidence="1">
    <location>
        <begin position="10"/>
        <end position="173"/>
    </location>
</feature>
<sequence length="230" mass="25914">MNIQDNNIFIILPAFNEAQNISATLNDLLKYNYQIIVVDDGSKDNTSELAKKFPVKILRHEINRGQGAALATGTIYALKNGAEIIAHFDADGQFLAEEISLLIEPIIKDQADIVLGTRFHTNQKISTNSKMPWLKRKIIHPCARFLNYFFTGLKLTDVHCGLRAMNRLAAEKIQIYQDGMAHNTEIVAQIKKQHLRYQEIPATVIYKKFGQGIGGGIRILKELIISKIIN</sequence>
<evidence type="ECO:0000259" key="1">
    <source>
        <dbReference type="Pfam" id="PF00535"/>
    </source>
</evidence>
<dbReference type="EMBL" id="PFBP01000039">
    <property type="protein sequence ID" value="PIT89722.1"/>
    <property type="molecule type" value="Genomic_DNA"/>
</dbReference>
<dbReference type="PANTHER" id="PTHR48090">
    <property type="entry name" value="UNDECAPRENYL-PHOSPHATE 4-DEOXY-4-FORMAMIDO-L-ARABINOSE TRANSFERASE-RELATED"/>
    <property type="match status" value="1"/>
</dbReference>
<dbReference type="InterPro" id="IPR001173">
    <property type="entry name" value="Glyco_trans_2-like"/>
</dbReference>
<evidence type="ECO:0000313" key="3">
    <source>
        <dbReference type="Proteomes" id="UP000231464"/>
    </source>
</evidence>
<evidence type="ECO:0000313" key="2">
    <source>
        <dbReference type="EMBL" id="PIT89722.1"/>
    </source>
</evidence>
<comment type="caution">
    <text evidence="2">The sequence shown here is derived from an EMBL/GenBank/DDBJ whole genome shotgun (WGS) entry which is preliminary data.</text>
</comment>
<dbReference type="InterPro" id="IPR050256">
    <property type="entry name" value="Glycosyltransferase_2"/>
</dbReference>